<evidence type="ECO:0000256" key="4">
    <source>
        <dbReference type="ARBA" id="ARBA00022630"/>
    </source>
</evidence>
<dbReference type="PANTHER" id="PTHR43876">
    <property type="entry name" value="UBIQUINONE BIOSYNTHESIS MONOOXYGENASE COQ6, MITOCHONDRIAL"/>
    <property type="match status" value="1"/>
</dbReference>
<dbReference type="NCBIfam" id="TIGR01988">
    <property type="entry name" value="Ubi-OHases"/>
    <property type="match status" value="1"/>
</dbReference>
<accession>A0A847SF38</accession>
<dbReference type="Gene3D" id="3.50.50.60">
    <property type="entry name" value="FAD/NAD(P)-binding domain"/>
    <property type="match status" value="2"/>
</dbReference>
<comment type="pathway">
    <text evidence="2">Cofactor biosynthesis; ubiquinone biosynthesis.</text>
</comment>
<dbReference type="InterPro" id="IPR018168">
    <property type="entry name" value="Ubi_Hdrlase_CS"/>
</dbReference>
<dbReference type="GO" id="GO:0016705">
    <property type="term" value="F:oxidoreductase activity, acting on paired donors, with incorporation or reduction of molecular oxygen"/>
    <property type="evidence" value="ECO:0007669"/>
    <property type="project" value="InterPro"/>
</dbReference>
<name>A0A847SF38_9NEIS</name>
<reference evidence="9 10" key="1">
    <citation type="submission" date="2020-04" db="EMBL/GenBank/DDBJ databases">
        <title>Draft genome of Leeia sp. IMCC25680.</title>
        <authorList>
            <person name="Song J."/>
            <person name="Cho J.-C."/>
        </authorList>
    </citation>
    <scope>NUCLEOTIDE SEQUENCE [LARGE SCALE GENOMIC DNA]</scope>
    <source>
        <strain evidence="9 10">IMCC25680</strain>
    </source>
</reference>
<dbReference type="UniPathway" id="UPA00232"/>
<dbReference type="Pfam" id="PF01494">
    <property type="entry name" value="FAD_binding_3"/>
    <property type="match status" value="1"/>
</dbReference>
<gene>
    <name evidence="9" type="ORF">HF682_12845</name>
</gene>
<keyword evidence="10" id="KW-1185">Reference proteome</keyword>
<keyword evidence="9" id="KW-0830">Ubiquinone</keyword>
<evidence type="ECO:0000313" key="10">
    <source>
        <dbReference type="Proteomes" id="UP000587991"/>
    </source>
</evidence>
<dbReference type="PANTHER" id="PTHR43876:SF7">
    <property type="entry name" value="UBIQUINONE BIOSYNTHESIS MONOOXYGENASE COQ6, MITOCHONDRIAL"/>
    <property type="match status" value="1"/>
</dbReference>
<sequence length="389" mass="42445">MTAATLPPSHCDIAIIGGGPVGLFLAHTLRHSAHRVVVLEAEHALVRDDPRMLALSVGSQQLLEQQACWSASLMQSPIRHVHVSQQGFFGHTRLKATDMDAEQLGYVVPYPALQTVLTQALPDNATLLGGARVELVHSNAGYASVQFQWQGQTRQLTSRLLVLADGGSLLQQLRVPCVERDYQQCALVGLLEADQTPIDTAFERFVPGGALALLPQPGGYAVIWSQPLNRLQEMQQAPETALCLELQRLAGHKAGQFRQLQRRHVMPLKLRYARQLIGPRFVLIGNAAQSLHPIAGQGLNLGLRDAWELTQLLAPLSPPHLDHPQVLAAYPACRRLDKLNGVGFTDSLIRLFAQPGLGHVRGAGLSALNLLPGVKRRLLQHLALGVRRV</sequence>
<dbReference type="InterPro" id="IPR051205">
    <property type="entry name" value="UbiH/COQ6_monooxygenase"/>
</dbReference>
<evidence type="ECO:0000259" key="8">
    <source>
        <dbReference type="Pfam" id="PF01494"/>
    </source>
</evidence>
<evidence type="ECO:0000256" key="5">
    <source>
        <dbReference type="ARBA" id="ARBA00022827"/>
    </source>
</evidence>
<comment type="cofactor">
    <cofactor evidence="1">
        <name>FAD</name>
        <dbReference type="ChEBI" id="CHEBI:57692"/>
    </cofactor>
</comment>
<dbReference type="InterPro" id="IPR036188">
    <property type="entry name" value="FAD/NAD-bd_sf"/>
</dbReference>
<dbReference type="SUPFAM" id="SSF51905">
    <property type="entry name" value="FAD/NAD(P)-binding domain"/>
    <property type="match status" value="1"/>
</dbReference>
<evidence type="ECO:0000256" key="2">
    <source>
        <dbReference type="ARBA" id="ARBA00004749"/>
    </source>
</evidence>
<dbReference type="InterPro" id="IPR010971">
    <property type="entry name" value="UbiH/COQ6"/>
</dbReference>
<evidence type="ECO:0000256" key="6">
    <source>
        <dbReference type="ARBA" id="ARBA00023002"/>
    </source>
</evidence>
<feature type="domain" description="FAD-binding" evidence="8">
    <location>
        <begin position="11"/>
        <end position="314"/>
    </location>
</feature>
<evidence type="ECO:0000256" key="3">
    <source>
        <dbReference type="ARBA" id="ARBA00005349"/>
    </source>
</evidence>
<dbReference type="AlphaFoldDB" id="A0A847SF38"/>
<keyword evidence="4" id="KW-0285">Flavoprotein</keyword>
<evidence type="ECO:0000313" key="9">
    <source>
        <dbReference type="EMBL" id="NLR76046.1"/>
    </source>
</evidence>
<dbReference type="PRINTS" id="PR00420">
    <property type="entry name" value="RNGMNOXGNASE"/>
</dbReference>
<dbReference type="PROSITE" id="PS01304">
    <property type="entry name" value="UBIH"/>
    <property type="match status" value="1"/>
</dbReference>
<evidence type="ECO:0000256" key="7">
    <source>
        <dbReference type="ARBA" id="ARBA00023033"/>
    </source>
</evidence>
<protein>
    <submittedName>
        <fullName evidence="9">Ubiquinone biosynthesis protein UbiH</fullName>
    </submittedName>
</protein>
<dbReference type="EMBL" id="JABAIM010000003">
    <property type="protein sequence ID" value="NLR76046.1"/>
    <property type="molecule type" value="Genomic_DNA"/>
</dbReference>
<dbReference type="GO" id="GO:0071949">
    <property type="term" value="F:FAD binding"/>
    <property type="evidence" value="ECO:0007669"/>
    <property type="project" value="InterPro"/>
</dbReference>
<proteinExistence type="inferred from homology"/>
<dbReference type="GO" id="GO:0004497">
    <property type="term" value="F:monooxygenase activity"/>
    <property type="evidence" value="ECO:0007669"/>
    <property type="project" value="UniProtKB-KW"/>
</dbReference>
<keyword evidence="5" id="KW-0274">FAD</keyword>
<organism evidence="9 10">
    <name type="scientific">Leeia aquatica</name>
    <dbReference type="NCBI Taxonomy" id="2725557"/>
    <lineage>
        <taxon>Bacteria</taxon>
        <taxon>Pseudomonadati</taxon>
        <taxon>Pseudomonadota</taxon>
        <taxon>Betaproteobacteria</taxon>
        <taxon>Neisseriales</taxon>
        <taxon>Leeiaceae</taxon>
        <taxon>Leeia</taxon>
    </lineage>
</organism>
<keyword evidence="6" id="KW-0560">Oxidoreductase</keyword>
<dbReference type="RefSeq" id="WP_168877723.1">
    <property type="nucleotide sequence ID" value="NZ_JABAIM010000003.1"/>
</dbReference>
<comment type="caution">
    <text evidence="9">The sequence shown here is derived from an EMBL/GenBank/DDBJ whole genome shotgun (WGS) entry which is preliminary data.</text>
</comment>
<dbReference type="Proteomes" id="UP000587991">
    <property type="component" value="Unassembled WGS sequence"/>
</dbReference>
<evidence type="ECO:0000256" key="1">
    <source>
        <dbReference type="ARBA" id="ARBA00001974"/>
    </source>
</evidence>
<keyword evidence="7" id="KW-0503">Monooxygenase</keyword>
<dbReference type="GO" id="GO:0006744">
    <property type="term" value="P:ubiquinone biosynthetic process"/>
    <property type="evidence" value="ECO:0007669"/>
    <property type="project" value="UniProtKB-UniPathway"/>
</dbReference>
<dbReference type="InterPro" id="IPR002938">
    <property type="entry name" value="FAD-bd"/>
</dbReference>
<comment type="similarity">
    <text evidence="3">Belongs to the UbiH/COQ6 family.</text>
</comment>